<evidence type="ECO:0000313" key="1">
    <source>
        <dbReference type="EMBL" id="BCE53400.1"/>
    </source>
</evidence>
<accession>A0A810ACA1</accession>
<organism evidence="2">
    <name type="scientific">Bradyrhizobium diazoefficiens</name>
    <dbReference type="NCBI Taxonomy" id="1355477"/>
    <lineage>
        <taxon>Bacteria</taxon>
        <taxon>Pseudomonadati</taxon>
        <taxon>Pseudomonadota</taxon>
        <taxon>Alphaproteobacteria</taxon>
        <taxon>Hyphomicrobiales</taxon>
        <taxon>Nitrobacteraceae</taxon>
        <taxon>Bradyrhizobium</taxon>
    </lineage>
</organism>
<name>A0A810ACA1_9BRAD</name>
<evidence type="ECO:0000313" key="2">
    <source>
        <dbReference type="EMBL" id="BCE62119.1"/>
    </source>
</evidence>
<sequence length="100" mass="11676">MRDTEAAILAALRSNRYRFVYNPLTNKSKLVRFRENGEIGEGRNGNEYSWRISNSRLEIINDKNQVYSRFFLLPDKVTLHHTNDPDLPSLKGQYFEPTNG</sequence>
<proteinExistence type="predicted"/>
<dbReference type="EMBL" id="AP023095">
    <property type="protein sequence ID" value="BCE53400.1"/>
    <property type="molecule type" value="Genomic_DNA"/>
</dbReference>
<dbReference type="AlphaFoldDB" id="A0A810ACA1"/>
<reference evidence="2" key="2">
    <citation type="submission" date="2020-05" db="EMBL/GenBank/DDBJ databases">
        <title>Complete genome sequence of Bradyrhizobium diazoefficiens XF6 isolated from soybean nodule.</title>
        <authorList>
            <person name="Noda R."/>
            <person name="Kakizaki K."/>
            <person name="Minamisawa K."/>
        </authorList>
    </citation>
    <scope>NUCLEOTIDE SEQUENCE</scope>
    <source>
        <strain evidence="2">XF6</strain>
    </source>
</reference>
<dbReference type="EMBL" id="AP023096">
    <property type="protein sequence ID" value="BCE62119.1"/>
    <property type="molecule type" value="Genomic_DNA"/>
</dbReference>
<protein>
    <submittedName>
        <fullName evidence="2">Uncharacterized protein</fullName>
    </submittedName>
</protein>
<reference evidence="1" key="1">
    <citation type="submission" date="2020-05" db="EMBL/GenBank/DDBJ databases">
        <title>Complete genome sequence of Bradyrhizobium diazoefficiens XF5 isolated from soybean nodule.</title>
        <authorList>
            <person name="Noda R."/>
            <person name="Kakizaki K."/>
            <person name="Minamisawa K."/>
        </authorList>
    </citation>
    <scope>NUCLEOTIDE SEQUENCE</scope>
    <source>
        <strain evidence="1">XF5</strain>
    </source>
</reference>
<gene>
    <name evidence="1" type="ORF">XF5B_09120</name>
    <name evidence="2" type="ORF">XF6B_09180</name>
</gene>